<dbReference type="EMBL" id="CAKMMW010000010">
    <property type="protein sequence ID" value="CAH1211046.1"/>
    <property type="molecule type" value="Genomic_DNA"/>
</dbReference>
<dbReference type="InterPro" id="IPR036663">
    <property type="entry name" value="Fumarylacetoacetase_C_sf"/>
</dbReference>
<comment type="similarity">
    <text evidence="1">Belongs to the FAH family.</text>
</comment>
<comment type="caution">
    <text evidence="4">The sequence shown here is derived from an EMBL/GenBank/DDBJ whole genome shotgun (WGS) entry which is preliminary data.</text>
</comment>
<dbReference type="InterPro" id="IPR011234">
    <property type="entry name" value="Fumarylacetoacetase-like_C"/>
</dbReference>
<organism evidence="4 5">
    <name type="scientific">Paenibacillus allorhizoplanae</name>
    <dbReference type="NCBI Taxonomy" id="2905648"/>
    <lineage>
        <taxon>Bacteria</taxon>
        <taxon>Bacillati</taxon>
        <taxon>Bacillota</taxon>
        <taxon>Bacilli</taxon>
        <taxon>Bacillales</taxon>
        <taxon>Paenibacillaceae</taxon>
        <taxon>Paenibacillus</taxon>
    </lineage>
</organism>
<dbReference type="PANTHER" id="PTHR11820">
    <property type="entry name" value="ACYLPYRUVASE"/>
    <property type="match status" value="1"/>
</dbReference>
<feature type="domain" description="Fumarylacetoacetase-like C-terminal" evidence="3">
    <location>
        <begin position="2"/>
        <end position="94"/>
    </location>
</feature>
<evidence type="ECO:0000259" key="3">
    <source>
        <dbReference type="Pfam" id="PF01557"/>
    </source>
</evidence>
<accession>A0ABN8GK72</accession>
<protein>
    <recommendedName>
        <fullName evidence="3">Fumarylacetoacetase-like C-terminal domain-containing protein</fullName>
    </recommendedName>
</protein>
<proteinExistence type="inferred from homology"/>
<evidence type="ECO:0000313" key="5">
    <source>
        <dbReference type="Proteomes" id="UP000838821"/>
    </source>
</evidence>
<dbReference type="Proteomes" id="UP000838821">
    <property type="component" value="Unassembled WGS sequence"/>
</dbReference>
<evidence type="ECO:0000256" key="1">
    <source>
        <dbReference type="ARBA" id="ARBA00010211"/>
    </source>
</evidence>
<keyword evidence="5" id="KW-1185">Reference proteome</keyword>
<name>A0ABN8GK72_9BACL</name>
<dbReference type="Pfam" id="PF01557">
    <property type="entry name" value="FAA_hydrolase"/>
    <property type="match status" value="1"/>
</dbReference>
<sequence length="108" mass="11839">MTTADEVGDLNQLAITSIVNGEVRQNSHTSDMIFHCNEIISYISHHMTLEPGDVILTGTPEGVVLGFPPERQIYLKEGDSVTVEIENLGAITNSFIKDNSFVSMKSQT</sequence>
<dbReference type="Gene3D" id="3.90.850.10">
    <property type="entry name" value="Fumarylacetoacetase-like, C-terminal domain"/>
    <property type="match status" value="1"/>
</dbReference>
<keyword evidence="2" id="KW-0479">Metal-binding</keyword>
<gene>
    <name evidence="4" type="ORF">PAECIP111891_03667</name>
</gene>
<dbReference type="PANTHER" id="PTHR11820:SF7">
    <property type="entry name" value="ACYLPYRUVASE FAHD1, MITOCHONDRIAL"/>
    <property type="match status" value="1"/>
</dbReference>
<evidence type="ECO:0000313" key="4">
    <source>
        <dbReference type="EMBL" id="CAH1211046.1"/>
    </source>
</evidence>
<reference evidence="4" key="1">
    <citation type="submission" date="2022-01" db="EMBL/GenBank/DDBJ databases">
        <authorList>
            <person name="Criscuolo A."/>
        </authorList>
    </citation>
    <scope>NUCLEOTIDE SEQUENCE</scope>
    <source>
        <strain evidence="4">CIP111891</strain>
    </source>
</reference>
<evidence type="ECO:0000256" key="2">
    <source>
        <dbReference type="ARBA" id="ARBA00022723"/>
    </source>
</evidence>
<dbReference type="SUPFAM" id="SSF56529">
    <property type="entry name" value="FAH"/>
    <property type="match status" value="1"/>
</dbReference>